<feature type="transmembrane region" description="Helical" evidence="6">
    <location>
        <begin position="221"/>
        <end position="238"/>
    </location>
</feature>
<evidence type="ECO:0000256" key="5">
    <source>
        <dbReference type="ARBA" id="ARBA00034125"/>
    </source>
</evidence>
<feature type="transmembrane region" description="Helical" evidence="6">
    <location>
        <begin position="354"/>
        <end position="372"/>
    </location>
</feature>
<feature type="transmembrane region" description="Helical" evidence="6">
    <location>
        <begin position="148"/>
        <end position="173"/>
    </location>
</feature>
<sequence length="475" mass="49590">MLGSLRGSPYRDPRVTRAVAEEHAVTEVIDLCLRIAEVMLRSGAAAPTVEAAVNAIALTGGIQHLDVDLTMQSLHIQARTPSGSNVTRLRVVHGPQMDFARLAAIHSLVDDIVSGEVEVDQARARVREIRRAPRTWARWMVVLGEGMLAAGVAMALGAGALGVLVALLTAVVVERTLRLVSRFYLPDFYTGAIGGAVATFVAFGAYLVGRVEWMPMSPSDFAFVVAGGIVALLPARSIKLAMEDIIGGYSVTGTARLVAVLMHSFGLIVGVAGGLGISMQLVRALGIVLEPPQVDQLAWASANPPTVVLGSAVLGLGGAVTLHCSRQMLLPATVLTVLTVVVAAAMTQSGVGRITATGLAAVVMGFAARVLALRADWPPITLSLPASFGLMPGLSIFIGLYHLTVPDGSTYQASSGSGWESVMTALGVLMALATGTTLGELIAAPLDSPVNRRRRMLVGRQGHTNHAAEDPTPDM</sequence>
<evidence type="ECO:0000256" key="4">
    <source>
        <dbReference type="ARBA" id="ARBA00023136"/>
    </source>
</evidence>
<feature type="domain" description="Threonine/serine exporter-like N-terminal" evidence="7">
    <location>
        <begin position="30"/>
        <end position="277"/>
    </location>
</feature>
<comment type="similarity">
    <text evidence="5">Belongs to the ThrE exporter (TC 2.A.79) family.</text>
</comment>
<evidence type="ECO:0000313" key="10">
    <source>
        <dbReference type="Proteomes" id="UP000315628"/>
    </source>
</evidence>
<evidence type="ECO:0000313" key="9">
    <source>
        <dbReference type="EMBL" id="TWD17025.1"/>
    </source>
</evidence>
<evidence type="ECO:0000256" key="2">
    <source>
        <dbReference type="ARBA" id="ARBA00022692"/>
    </source>
</evidence>
<dbReference type="PANTHER" id="PTHR31082:SF4">
    <property type="entry name" value="PHEROMONE-REGULATED MEMBRANE PROTEIN 10"/>
    <property type="match status" value="1"/>
</dbReference>
<comment type="subcellular location">
    <subcellularLocation>
        <location evidence="1">Membrane</location>
        <topology evidence="1">Multi-pass membrane protein</topology>
    </subcellularLocation>
</comment>
<evidence type="ECO:0000256" key="6">
    <source>
        <dbReference type="SAM" id="Phobius"/>
    </source>
</evidence>
<keyword evidence="10" id="KW-1185">Reference proteome</keyword>
<name>A0A560WHU8_9MICO</name>
<dbReference type="InterPro" id="IPR010619">
    <property type="entry name" value="ThrE-like_N"/>
</dbReference>
<dbReference type="EMBL" id="VIUW01000001">
    <property type="protein sequence ID" value="TWD17025.1"/>
    <property type="molecule type" value="Genomic_DNA"/>
</dbReference>
<feature type="transmembrane region" description="Helical" evidence="6">
    <location>
        <begin position="423"/>
        <end position="446"/>
    </location>
</feature>
<dbReference type="GO" id="GO:0022857">
    <property type="term" value="F:transmembrane transporter activity"/>
    <property type="evidence" value="ECO:0007669"/>
    <property type="project" value="InterPro"/>
</dbReference>
<feature type="transmembrane region" description="Helical" evidence="6">
    <location>
        <begin position="384"/>
        <end position="403"/>
    </location>
</feature>
<dbReference type="InterPro" id="IPR024528">
    <property type="entry name" value="ThrE_2"/>
</dbReference>
<gene>
    <name evidence="9" type="ORF">FB557_0580</name>
</gene>
<dbReference type="InterPro" id="IPR051361">
    <property type="entry name" value="ThrE/Ser_Exporter"/>
</dbReference>
<evidence type="ECO:0000256" key="3">
    <source>
        <dbReference type="ARBA" id="ARBA00022989"/>
    </source>
</evidence>
<proteinExistence type="inferred from homology"/>
<organism evidence="9 10">
    <name type="scientific">Marihabitans asiaticum</name>
    <dbReference type="NCBI Taxonomy" id="415218"/>
    <lineage>
        <taxon>Bacteria</taxon>
        <taxon>Bacillati</taxon>
        <taxon>Actinomycetota</taxon>
        <taxon>Actinomycetes</taxon>
        <taxon>Micrococcales</taxon>
        <taxon>Intrasporangiaceae</taxon>
        <taxon>Marihabitans</taxon>
    </lineage>
</organism>
<comment type="caution">
    <text evidence="9">The sequence shown here is derived from an EMBL/GenBank/DDBJ whole genome shotgun (WGS) entry which is preliminary data.</text>
</comment>
<evidence type="ECO:0000259" key="7">
    <source>
        <dbReference type="Pfam" id="PF06738"/>
    </source>
</evidence>
<protein>
    <submittedName>
        <fullName evidence="9">Uncharacterized membrane protein YjjP (DUF1212 family)</fullName>
    </submittedName>
</protein>
<feature type="transmembrane region" description="Helical" evidence="6">
    <location>
        <begin position="329"/>
        <end position="348"/>
    </location>
</feature>
<accession>A0A560WHU8</accession>
<dbReference type="Pfam" id="PF12821">
    <property type="entry name" value="ThrE_2"/>
    <property type="match status" value="1"/>
</dbReference>
<reference evidence="9 10" key="1">
    <citation type="submission" date="2019-06" db="EMBL/GenBank/DDBJ databases">
        <title>Sequencing the genomes of 1000 actinobacteria strains.</title>
        <authorList>
            <person name="Klenk H.-P."/>
        </authorList>
    </citation>
    <scope>NUCLEOTIDE SEQUENCE [LARGE SCALE GENOMIC DNA]</scope>
    <source>
        <strain evidence="9 10">DSM 18935</strain>
    </source>
</reference>
<dbReference type="GO" id="GO:0016020">
    <property type="term" value="C:membrane"/>
    <property type="evidence" value="ECO:0007669"/>
    <property type="project" value="UniProtKB-SubCell"/>
</dbReference>
<evidence type="ECO:0000259" key="8">
    <source>
        <dbReference type="Pfam" id="PF12821"/>
    </source>
</evidence>
<feature type="transmembrane region" description="Helical" evidence="6">
    <location>
        <begin position="258"/>
        <end position="282"/>
    </location>
</feature>
<dbReference type="Proteomes" id="UP000315628">
    <property type="component" value="Unassembled WGS sequence"/>
</dbReference>
<feature type="domain" description="Threonine/Serine exporter ThrE" evidence="8">
    <location>
        <begin position="309"/>
        <end position="441"/>
    </location>
</feature>
<feature type="transmembrane region" description="Helical" evidence="6">
    <location>
        <begin position="185"/>
        <end position="209"/>
    </location>
</feature>
<evidence type="ECO:0000256" key="1">
    <source>
        <dbReference type="ARBA" id="ARBA00004141"/>
    </source>
</evidence>
<keyword evidence="2 6" id="KW-0812">Transmembrane</keyword>
<keyword evidence="3 6" id="KW-1133">Transmembrane helix</keyword>
<keyword evidence="4 6" id="KW-0472">Membrane</keyword>
<dbReference type="AlphaFoldDB" id="A0A560WHU8"/>
<dbReference type="Pfam" id="PF06738">
    <property type="entry name" value="ThrE"/>
    <property type="match status" value="1"/>
</dbReference>
<feature type="transmembrane region" description="Helical" evidence="6">
    <location>
        <begin position="302"/>
        <end position="322"/>
    </location>
</feature>
<dbReference type="PANTHER" id="PTHR31082">
    <property type="entry name" value="PHEROMONE-REGULATED MEMBRANE PROTEIN 10"/>
    <property type="match status" value="1"/>
</dbReference>